<dbReference type="GO" id="GO:0070403">
    <property type="term" value="F:NAD+ binding"/>
    <property type="evidence" value="ECO:0007669"/>
    <property type="project" value="InterPro"/>
</dbReference>
<accession>A0A0A0C550</accession>
<dbReference type="PROSITE" id="PS51176">
    <property type="entry name" value="PDH_ADH"/>
    <property type="match status" value="1"/>
</dbReference>
<dbReference type="InterPro" id="IPR008927">
    <property type="entry name" value="6-PGluconate_DH-like_C_sf"/>
</dbReference>
<dbReference type="EMBL" id="AXCZ01000002">
    <property type="protein sequence ID" value="KGM14504.1"/>
    <property type="molecule type" value="Genomic_DNA"/>
</dbReference>
<dbReference type="InterPro" id="IPR046826">
    <property type="entry name" value="PDH_N"/>
</dbReference>
<proteinExistence type="inferred from homology"/>
<dbReference type="Gene3D" id="3.40.50.720">
    <property type="entry name" value="NAD(P)-binding Rossmann-like Domain"/>
    <property type="match status" value="1"/>
</dbReference>
<reference evidence="4 5" key="1">
    <citation type="submission" date="2013-08" db="EMBL/GenBank/DDBJ databases">
        <title>Genome sequencing of Cellulomonas bogoriensis 69B4.</title>
        <authorList>
            <person name="Chen F."/>
            <person name="Li Y."/>
            <person name="Wang G."/>
        </authorList>
    </citation>
    <scope>NUCLEOTIDE SEQUENCE [LARGE SCALE GENOMIC DNA]</scope>
    <source>
        <strain evidence="4 5">69B4</strain>
    </source>
</reference>
<dbReference type="NCBIfam" id="NF005111">
    <property type="entry name" value="PRK06545.2-3"/>
    <property type="match status" value="1"/>
</dbReference>
<dbReference type="InterPro" id="IPR036291">
    <property type="entry name" value="NAD(P)-bd_dom_sf"/>
</dbReference>
<name>A0A0A0C550_9CELL</name>
<protein>
    <submittedName>
        <fullName evidence="4">Prephenate dehydrogenase</fullName>
    </submittedName>
</protein>
<dbReference type="InterPro" id="IPR046825">
    <property type="entry name" value="PDH_C"/>
</dbReference>
<dbReference type="Proteomes" id="UP000054314">
    <property type="component" value="Unassembled WGS sequence"/>
</dbReference>
<dbReference type="Gene3D" id="1.10.3660.10">
    <property type="entry name" value="6-phosphogluconate dehydrogenase C-terminal like domain"/>
    <property type="match status" value="1"/>
</dbReference>
<dbReference type="GO" id="GO:0004665">
    <property type="term" value="F:prephenate dehydrogenase (NADP+) activity"/>
    <property type="evidence" value="ECO:0007669"/>
    <property type="project" value="InterPro"/>
</dbReference>
<dbReference type="NCBIfam" id="NF005112">
    <property type="entry name" value="PRK06545.2-4"/>
    <property type="match status" value="1"/>
</dbReference>
<comment type="similarity">
    <text evidence="1">Belongs to the prephenate/arogenate dehydrogenase family.</text>
</comment>
<gene>
    <name evidence="4" type="ORF">N869_08950</name>
</gene>
<dbReference type="Pfam" id="PF02153">
    <property type="entry name" value="PDH_N"/>
    <property type="match status" value="1"/>
</dbReference>
<sequence length="373" mass="37380">MTPAGAAGTVGPVRVVGTGVLGTSIGLGLRAAGVDVVLHDPSRTSLLLARDVGAGRLPQDGDPDPRLVVVAAPPDVTPDVVAGELEAWPGAVVTDVASVKGAVLGPLRSSGADLTRYVGSHPMAGSERSGPTAGRPDLFIGRPWVVVGGPESTGDAVLRVRTLATDLGATPVMLDAGSHDAAVALVSHVPQVAASLVAARLVEGDPAALDLAGQGLRDVTRIAASDPALWTSILGANAGAVLPVLRALRADLDVVIEALGAADVARDAESVQEGALGTVAAAIAAGNDGVSRIPGKHGGQRRAYDVVTVLVPDEPGELARLLADVGSSGVNVEELQLEHAPSQPVGLASVSVLRGLRGQLEEVLTGHGWRLAG</sequence>
<organism evidence="4 5">
    <name type="scientific">Cellulomonas bogoriensis 69B4 = DSM 16987</name>
    <dbReference type="NCBI Taxonomy" id="1386082"/>
    <lineage>
        <taxon>Bacteria</taxon>
        <taxon>Bacillati</taxon>
        <taxon>Actinomycetota</taxon>
        <taxon>Actinomycetes</taxon>
        <taxon>Micrococcales</taxon>
        <taxon>Cellulomonadaceae</taxon>
        <taxon>Cellulomonas</taxon>
    </lineage>
</organism>
<dbReference type="PANTHER" id="PTHR21363">
    <property type="entry name" value="PREPHENATE DEHYDROGENASE"/>
    <property type="match status" value="1"/>
</dbReference>
<dbReference type="InterPro" id="IPR050812">
    <property type="entry name" value="Preph/Arog_dehydrog"/>
</dbReference>
<dbReference type="PANTHER" id="PTHR21363:SF0">
    <property type="entry name" value="PREPHENATE DEHYDROGENASE [NADP(+)]"/>
    <property type="match status" value="1"/>
</dbReference>
<dbReference type="OrthoDB" id="9802008at2"/>
<dbReference type="GO" id="GO:0006571">
    <property type="term" value="P:tyrosine biosynthetic process"/>
    <property type="evidence" value="ECO:0007669"/>
    <property type="project" value="InterPro"/>
</dbReference>
<comment type="caution">
    <text evidence="4">The sequence shown here is derived from an EMBL/GenBank/DDBJ whole genome shotgun (WGS) entry which is preliminary data.</text>
</comment>
<evidence type="ECO:0000256" key="2">
    <source>
        <dbReference type="ARBA" id="ARBA00023002"/>
    </source>
</evidence>
<dbReference type="RefSeq" id="WP_035056356.1">
    <property type="nucleotide sequence ID" value="NZ_AXCZ01000002.1"/>
</dbReference>
<dbReference type="GO" id="GO:0008977">
    <property type="term" value="F:prephenate dehydrogenase (NAD+) activity"/>
    <property type="evidence" value="ECO:0007669"/>
    <property type="project" value="InterPro"/>
</dbReference>
<evidence type="ECO:0000259" key="3">
    <source>
        <dbReference type="PROSITE" id="PS51176"/>
    </source>
</evidence>
<dbReference type="Pfam" id="PF20463">
    <property type="entry name" value="PDH_C"/>
    <property type="match status" value="1"/>
</dbReference>
<dbReference type="SUPFAM" id="SSF48179">
    <property type="entry name" value="6-phosphogluconate dehydrogenase C-terminal domain-like"/>
    <property type="match status" value="1"/>
</dbReference>
<keyword evidence="5" id="KW-1185">Reference proteome</keyword>
<dbReference type="AlphaFoldDB" id="A0A0A0C550"/>
<feature type="domain" description="Prephenate/arogenate dehydrogenase" evidence="3">
    <location>
        <begin position="11"/>
        <end position="289"/>
    </location>
</feature>
<keyword evidence="2" id="KW-0560">Oxidoreductase</keyword>
<dbReference type="SUPFAM" id="SSF51735">
    <property type="entry name" value="NAD(P)-binding Rossmann-fold domains"/>
    <property type="match status" value="1"/>
</dbReference>
<dbReference type="InterPro" id="IPR003099">
    <property type="entry name" value="Prephen_DH"/>
</dbReference>
<evidence type="ECO:0000313" key="4">
    <source>
        <dbReference type="EMBL" id="KGM14504.1"/>
    </source>
</evidence>
<evidence type="ECO:0000313" key="5">
    <source>
        <dbReference type="Proteomes" id="UP000054314"/>
    </source>
</evidence>
<evidence type="ECO:0000256" key="1">
    <source>
        <dbReference type="ARBA" id="ARBA00007964"/>
    </source>
</evidence>